<keyword evidence="3" id="KW-0472">Membrane</keyword>
<feature type="domain" description="Integrase catalytic" evidence="4">
    <location>
        <begin position="801"/>
        <end position="896"/>
    </location>
</feature>
<dbReference type="PROSITE" id="PS00018">
    <property type="entry name" value="EF_HAND_1"/>
    <property type="match status" value="1"/>
</dbReference>
<feature type="region of interest" description="Disordered" evidence="2">
    <location>
        <begin position="688"/>
        <end position="750"/>
    </location>
</feature>
<dbReference type="PROSITE" id="PS50994">
    <property type="entry name" value="INTEGRASE"/>
    <property type="match status" value="1"/>
</dbReference>
<protein>
    <recommendedName>
        <fullName evidence="4">Integrase catalytic domain-containing protein</fullName>
    </recommendedName>
</protein>
<evidence type="ECO:0000256" key="2">
    <source>
        <dbReference type="SAM" id="MobiDB-lite"/>
    </source>
</evidence>
<comment type="caution">
    <text evidence="5">The sequence shown here is derived from an EMBL/GenBank/DDBJ whole genome shotgun (WGS) entry which is preliminary data.</text>
</comment>
<dbReference type="InterPro" id="IPR001584">
    <property type="entry name" value="Integrase_cat-core"/>
</dbReference>
<reference evidence="5 6" key="1">
    <citation type="journal article" date="2018" name="Cell">
        <title>The Chara Genome: Secondary Complexity and Implications for Plant Terrestrialization.</title>
        <authorList>
            <person name="Nishiyama T."/>
            <person name="Sakayama H."/>
            <person name="Vries J.D."/>
            <person name="Buschmann H."/>
            <person name="Saint-Marcoux D."/>
            <person name="Ullrich K.K."/>
            <person name="Haas F.B."/>
            <person name="Vanderstraeten L."/>
            <person name="Becker D."/>
            <person name="Lang D."/>
            <person name="Vosolsobe S."/>
            <person name="Rombauts S."/>
            <person name="Wilhelmsson P.K.I."/>
            <person name="Janitza P."/>
            <person name="Kern R."/>
            <person name="Heyl A."/>
            <person name="Rumpler F."/>
            <person name="Villalobos L.I.A.C."/>
            <person name="Clay J.M."/>
            <person name="Skokan R."/>
            <person name="Toyoda A."/>
            <person name="Suzuki Y."/>
            <person name="Kagoshima H."/>
            <person name="Schijlen E."/>
            <person name="Tajeshwar N."/>
            <person name="Catarino B."/>
            <person name="Hetherington A.J."/>
            <person name="Saltykova A."/>
            <person name="Bonnot C."/>
            <person name="Breuninger H."/>
            <person name="Symeonidi A."/>
            <person name="Radhakrishnan G.V."/>
            <person name="Van Nieuwerburgh F."/>
            <person name="Deforce D."/>
            <person name="Chang C."/>
            <person name="Karol K.G."/>
            <person name="Hedrich R."/>
            <person name="Ulvskov P."/>
            <person name="Glockner G."/>
            <person name="Delwiche C.F."/>
            <person name="Petrasek J."/>
            <person name="Van de Peer Y."/>
            <person name="Friml J."/>
            <person name="Beilby M."/>
            <person name="Dolan L."/>
            <person name="Kohara Y."/>
            <person name="Sugano S."/>
            <person name="Fujiyama A."/>
            <person name="Delaux P.-M."/>
            <person name="Quint M."/>
            <person name="TheiBen G."/>
            <person name="Hagemann M."/>
            <person name="Harholt J."/>
            <person name="Dunand C."/>
            <person name="Zachgo S."/>
            <person name="Langdale J."/>
            <person name="Maumus F."/>
            <person name="Straeten D.V.D."/>
            <person name="Gould S.B."/>
            <person name="Rensing S.A."/>
        </authorList>
    </citation>
    <scope>NUCLEOTIDE SEQUENCE [LARGE SCALE GENOMIC DNA]</scope>
    <source>
        <strain evidence="5 6">S276</strain>
    </source>
</reference>
<name>A0A388JV76_CHABU</name>
<dbReference type="Gramene" id="GBG61680">
    <property type="protein sequence ID" value="GBG61680"/>
    <property type="gene ID" value="CBR_g23196"/>
</dbReference>
<feature type="coiled-coil region" evidence="1">
    <location>
        <begin position="921"/>
        <end position="948"/>
    </location>
</feature>
<keyword evidence="3" id="KW-0812">Transmembrane</keyword>
<accession>A0A388JV76</accession>
<feature type="region of interest" description="Disordered" evidence="2">
    <location>
        <begin position="1025"/>
        <end position="1044"/>
    </location>
</feature>
<keyword evidence="6" id="KW-1185">Reference proteome</keyword>
<dbReference type="GO" id="GO:0003676">
    <property type="term" value="F:nucleic acid binding"/>
    <property type="evidence" value="ECO:0007669"/>
    <property type="project" value="InterPro"/>
</dbReference>
<dbReference type="InterPro" id="IPR036397">
    <property type="entry name" value="RNaseH_sf"/>
</dbReference>
<feature type="region of interest" description="Disordered" evidence="2">
    <location>
        <begin position="147"/>
        <end position="168"/>
    </location>
</feature>
<dbReference type="InterPro" id="IPR050951">
    <property type="entry name" value="Retrovirus_Pol_polyprotein"/>
</dbReference>
<dbReference type="Gene3D" id="3.30.420.10">
    <property type="entry name" value="Ribonuclease H-like superfamily/Ribonuclease H"/>
    <property type="match status" value="1"/>
</dbReference>
<evidence type="ECO:0000313" key="5">
    <source>
        <dbReference type="EMBL" id="GBG61680.1"/>
    </source>
</evidence>
<dbReference type="GO" id="GO:0015074">
    <property type="term" value="P:DNA integration"/>
    <property type="evidence" value="ECO:0007669"/>
    <property type="project" value="InterPro"/>
</dbReference>
<feature type="transmembrane region" description="Helical" evidence="3">
    <location>
        <begin position="267"/>
        <end position="292"/>
    </location>
</feature>
<organism evidence="5 6">
    <name type="scientific">Chara braunii</name>
    <name type="common">Braun's stonewort</name>
    <dbReference type="NCBI Taxonomy" id="69332"/>
    <lineage>
        <taxon>Eukaryota</taxon>
        <taxon>Viridiplantae</taxon>
        <taxon>Streptophyta</taxon>
        <taxon>Charophyceae</taxon>
        <taxon>Charales</taxon>
        <taxon>Characeae</taxon>
        <taxon>Chara</taxon>
    </lineage>
</organism>
<evidence type="ECO:0000259" key="4">
    <source>
        <dbReference type="PROSITE" id="PS50994"/>
    </source>
</evidence>
<dbReference type="InterPro" id="IPR018247">
    <property type="entry name" value="EF_Hand_1_Ca_BS"/>
</dbReference>
<keyword evidence="1" id="KW-0175">Coiled coil</keyword>
<feature type="region of interest" description="Disordered" evidence="2">
    <location>
        <begin position="824"/>
        <end position="845"/>
    </location>
</feature>
<dbReference type="PANTHER" id="PTHR37984">
    <property type="entry name" value="PROTEIN CBG26694"/>
    <property type="match status" value="1"/>
</dbReference>
<gene>
    <name evidence="5" type="ORF">CBR_g23196</name>
</gene>
<dbReference type="Proteomes" id="UP000265515">
    <property type="component" value="Unassembled WGS sequence"/>
</dbReference>
<dbReference type="SUPFAM" id="SSF53098">
    <property type="entry name" value="Ribonuclease H-like"/>
    <property type="match status" value="1"/>
</dbReference>
<evidence type="ECO:0000313" key="6">
    <source>
        <dbReference type="Proteomes" id="UP000265515"/>
    </source>
</evidence>
<dbReference type="PANTHER" id="PTHR37984:SF5">
    <property type="entry name" value="PROTEIN NYNRIN-LIKE"/>
    <property type="match status" value="1"/>
</dbReference>
<proteinExistence type="predicted"/>
<sequence>MRGQSRPREWARIKDGKRWGGGASSAAWDDGGSELVTSRGAAGRGGRGGDHRDVHAAVVPRVAARGGPAGPEALAATFLNIECKSAEVPRFLAHVLLRTFRFRIWTRFSLIPRGTSSVITDNSEACLEYHSFETLSRKALDLEATLANAQPSQSDTKKKKSPQEWKKKGAKLMMVESDGTQTEIDELTYLMDYSEYDGEETAEGSTLAAVVRAKAGGRVKGQPKSQGKAASNQTKVADWVKAVASMLTFYFDDDAGSMLRRWMDTGFWLALVRYGGALLAIHAGWLALVYLVRKKEERQRAQQEEAEQLGHRLLERLQESSIRRQMYLEQRHEAASIERLKFWHFEPSNGDDATPEEQHKEFLSKLVTRLLYTCNYQQSELERQNQELQQQYQDLKTHHQELANLRRIVQSHEDATQALNSCVLDLEQAVPGPDAGESSSAPSNRQLEQRVDHVVAMLRDINTFAAPTTINNQLDTLKTEVQQLQSTNTDGNNPKQYKMPTFQLEKFDDYMHQDPVLWWEAFTTQLRILPVAKHAYIGALFMNSKGGCQIWLTHLEATHGVDVADLKDKITWEELTRLWKKRFIVDDAPTLAINRLFTTTQGNTATRDWLTEWQKIKATPDLDLPFPHLRCEFYNRSCAALSQALGDREQYATFAEIIDKAREIIKTNRAAAHERSTWQPTYVEKVKTGPRPQHVAAVESDSGEDPAAAQASREGDQVAVVQPRSNKKSRANGKAKSASPTGNGQPAPPWVKFGLTEAEYKYRGRYGCSYWCNGTKHKTSLCEDQAKEDARPRRSAEFAPGKGYTLLLQCRSINNPVIGWQASESGTKMKPSSARHPQTDGQTDRAHQTAQMMLRTLIRPDQKDWVDRLLDIKFAYNTSVHLTIGMTPFELHHGGRKGRIFADLLLPRPADIDAACSPASVRKYRELLAQAHANMQKAQVRMQQQANRHRVPCPIRADDLVWVSAEEFALEQDVSRKLLPKWFGPWPVTSAAGDEPDGPSFVINIPPHLMVHPVFHASKLATYTPGKSDDFPGRRSQDPPMDGHQEVDRVITDRKYGSKPRQYKVTFKACDRDDTRWISGADLKASAPLIYAHYEKQRASTASLRSRFIVATHSLREGQGVEGLSCEGSRARMVAKVEVERGHASGRADDVVIGNLGGCEQLIPVVLVWMAILPQDSLESIVDLLGLSIGLGVECSARLERGSICFEDVFPELGEEAGITITDDVSGEAVMACDMIEEEGGDVFGTARSRARNEVGTFGQAADNDVDAIMPAYGSNGEVEGVSDDIEMASGVGDLEDRGRGDGLLDGDNVAEVFDARSGKRKFAELGVEFLLSEDREDLANMLEVGLEGGAKDEDIVKIHDDTDFEEVTEDVIHGGLECGGGIGESERHYEELIVPELRAECRLVGVLADTDLVEATTKVNLGEIFGSTKSIKGLGDPR</sequence>
<dbReference type="EMBL" id="BFEA01000022">
    <property type="protein sequence ID" value="GBG61680.1"/>
    <property type="molecule type" value="Genomic_DNA"/>
</dbReference>
<dbReference type="InterPro" id="IPR012337">
    <property type="entry name" value="RNaseH-like_sf"/>
</dbReference>
<feature type="compositionally biased region" description="Basic and acidic residues" evidence="2">
    <location>
        <begin position="1027"/>
        <end position="1044"/>
    </location>
</feature>
<feature type="coiled-coil region" evidence="1">
    <location>
        <begin position="378"/>
        <end position="415"/>
    </location>
</feature>
<keyword evidence="3" id="KW-1133">Transmembrane helix</keyword>
<evidence type="ECO:0000256" key="3">
    <source>
        <dbReference type="SAM" id="Phobius"/>
    </source>
</evidence>
<feature type="region of interest" description="Disordered" evidence="2">
    <location>
        <begin position="15"/>
        <end position="52"/>
    </location>
</feature>
<evidence type="ECO:0000256" key="1">
    <source>
        <dbReference type="SAM" id="Coils"/>
    </source>
</evidence>
<dbReference type="OrthoDB" id="775972at2759"/>